<dbReference type="EMBL" id="BSUJ01000001">
    <property type="protein sequence ID" value="GMA19762.1"/>
    <property type="molecule type" value="Genomic_DNA"/>
</dbReference>
<accession>A0ABQ6HNN4</accession>
<dbReference type="InterPro" id="IPR029033">
    <property type="entry name" value="His_PPase_superfam"/>
</dbReference>
<dbReference type="NCBIfam" id="TIGR03848">
    <property type="entry name" value="MSMEG_4193"/>
    <property type="match status" value="1"/>
</dbReference>
<evidence type="ECO:0000313" key="2">
    <source>
        <dbReference type="EMBL" id="GMA19762.1"/>
    </source>
</evidence>
<dbReference type="Proteomes" id="UP001157109">
    <property type="component" value="Unassembled WGS sequence"/>
</dbReference>
<dbReference type="InterPro" id="IPR022492">
    <property type="entry name" value="Phosphomutase_MSMEG4193_put"/>
</dbReference>
<evidence type="ECO:0000313" key="3">
    <source>
        <dbReference type="Proteomes" id="UP001157109"/>
    </source>
</evidence>
<feature type="compositionally biased region" description="Gly residues" evidence="1">
    <location>
        <begin position="225"/>
        <end position="255"/>
    </location>
</feature>
<dbReference type="PANTHER" id="PTHR48100:SF2">
    <property type="entry name" value="CONSERVED PROTEIN"/>
    <property type="match status" value="1"/>
</dbReference>
<dbReference type="RefSeq" id="WP_241446127.1">
    <property type="nucleotide sequence ID" value="NZ_BSUJ01000001.1"/>
</dbReference>
<dbReference type="CDD" id="cd07067">
    <property type="entry name" value="HP_PGM_like"/>
    <property type="match status" value="1"/>
</dbReference>
<keyword evidence="3" id="KW-1185">Reference proteome</keyword>
<proteinExistence type="predicted"/>
<dbReference type="SUPFAM" id="SSF53254">
    <property type="entry name" value="Phosphoglycerate mutase-like"/>
    <property type="match status" value="1"/>
</dbReference>
<dbReference type="PANTHER" id="PTHR48100">
    <property type="entry name" value="BROAD-SPECIFICITY PHOSPHATASE YOR283W-RELATED"/>
    <property type="match status" value="1"/>
</dbReference>
<reference evidence="3" key="1">
    <citation type="journal article" date="2019" name="Int. J. Syst. Evol. Microbiol.">
        <title>The Global Catalogue of Microorganisms (GCM) 10K type strain sequencing project: providing services to taxonomists for standard genome sequencing and annotation.</title>
        <authorList>
            <consortium name="The Broad Institute Genomics Platform"/>
            <consortium name="The Broad Institute Genome Sequencing Center for Infectious Disease"/>
            <person name="Wu L."/>
            <person name="Ma J."/>
        </authorList>
    </citation>
    <scope>NUCLEOTIDE SEQUENCE [LARGE SCALE GENOMIC DNA]</scope>
    <source>
        <strain evidence="3">NBRC 105830</strain>
    </source>
</reference>
<gene>
    <name evidence="2" type="ORF">GCM10025862_17830</name>
</gene>
<comment type="caution">
    <text evidence="2">The sequence shown here is derived from an EMBL/GenBank/DDBJ whole genome shotgun (WGS) entry which is preliminary data.</text>
</comment>
<protein>
    <submittedName>
        <fullName evidence="2">Phosphatase</fullName>
    </submittedName>
</protein>
<dbReference type="InterPro" id="IPR013078">
    <property type="entry name" value="His_Pase_superF_clade-1"/>
</dbReference>
<feature type="region of interest" description="Disordered" evidence="1">
    <location>
        <begin position="210"/>
        <end position="255"/>
    </location>
</feature>
<organism evidence="2 3">
    <name type="scientific">Arsenicicoccus piscis</name>
    <dbReference type="NCBI Taxonomy" id="673954"/>
    <lineage>
        <taxon>Bacteria</taxon>
        <taxon>Bacillati</taxon>
        <taxon>Actinomycetota</taxon>
        <taxon>Actinomycetes</taxon>
        <taxon>Micrococcales</taxon>
        <taxon>Intrasporangiaceae</taxon>
        <taxon>Arsenicicoccus</taxon>
    </lineage>
</organism>
<dbReference type="SMART" id="SM00855">
    <property type="entry name" value="PGAM"/>
    <property type="match status" value="1"/>
</dbReference>
<dbReference type="Pfam" id="PF00300">
    <property type="entry name" value="His_Phos_1"/>
    <property type="match status" value="1"/>
</dbReference>
<evidence type="ECO:0000256" key="1">
    <source>
        <dbReference type="SAM" id="MobiDB-lite"/>
    </source>
</evidence>
<name>A0ABQ6HNN4_9MICO</name>
<dbReference type="Gene3D" id="3.40.50.1240">
    <property type="entry name" value="Phosphoglycerate mutase-like"/>
    <property type="match status" value="1"/>
</dbReference>
<dbReference type="InterPro" id="IPR050275">
    <property type="entry name" value="PGM_Phosphatase"/>
</dbReference>
<sequence>MPHVLLVRHGRTSANASGTLAGWTDGVGLDDTGRAQVHALAERLRDVPVVVLASSPLQRCQETSDLLVEGAPWAQAARRVADDDLGECHYGSWTGRSLRELATEDLWRTVQDQPSRARFPDSADYRAESIAAMSARAVAAARRIDAEVEAEHGPHAVWLLVSHGDIIKALLADAAGTHLDHFQRFQAGPASLSVVHYSDRRPFLVRANDTGSDLSTLLPRPPAEGAGGGAGAGAGGDAGGGDAPSGDAVVGGGAA</sequence>